<protein>
    <recommendedName>
        <fullName evidence="1">Aminoglycoside phosphotransferase domain-containing protein</fullName>
    </recommendedName>
</protein>
<accession>A0A1V0NF03</accession>
<dbReference type="InterPro" id="IPR002575">
    <property type="entry name" value="Aminoglycoside_PTrfase"/>
</dbReference>
<dbReference type="AlphaFoldDB" id="A0A1V0NF03"/>
<proteinExistence type="predicted"/>
<reference evidence="2 3" key="1">
    <citation type="journal article" date="2017" name="BMC Genomics">
        <title>Comparative and functional genomics of the Lactococcus lactis taxon; insights into evolution and niche adaptation.</title>
        <authorList>
            <person name="Kelleher P."/>
            <person name="Bottacini F."/>
            <person name="Mahony J."/>
            <person name="Kilcawley K.N."/>
            <person name="van Sinderen D."/>
        </authorList>
    </citation>
    <scope>NUCLEOTIDE SEQUENCE [LARGE SCALE GENOMIC DNA]</scope>
    <source>
        <strain evidence="2 3">275</strain>
    </source>
</reference>
<dbReference type="Proteomes" id="UP000192085">
    <property type="component" value="Chromosome"/>
</dbReference>
<dbReference type="RefSeq" id="WP_081144261.1">
    <property type="nucleotide sequence ID" value="NZ_CP015897.1"/>
</dbReference>
<sequence length="332" mass="37487">MLELSKAIAEIADMFNDEVEDVKVYPHQSGVWGNSLYEIITPTQHLLYKQFNSFEAVDINYNPPAITAENRLNLSVAMQNMAFNTILCKHIEIPMIRLIFQQSFVMDYLGAGSNLKSLLDKGQNIPNLKSLGKAIAKFHNISRPESALVRINDLVQYKIEIQYNSISISELGTKAERIYKELYSEVIDSTNLVPIHGDFNAKNIIVNNPETLGIVDFEHSGLGNRIYDLSYFIADIMITIIIYPNKLSYCQSLVDFVSAYIKESGQNESYFSSLWGHTAVQMLYRINGPSANNWTGYFSKENLSIIRKVGIKMLSTNFTLGSSASQIAFFID</sequence>
<feature type="domain" description="Aminoglycoside phosphotransferase" evidence="1">
    <location>
        <begin position="127"/>
        <end position="236"/>
    </location>
</feature>
<evidence type="ECO:0000259" key="1">
    <source>
        <dbReference type="Pfam" id="PF01636"/>
    </source>
</evidence>
<dbReference type="InterPro" id="IPR011009">
    <property type="entry name" value="Kinase-like_dom_sf"/>
</dbReference>
<organism evidence="2 3">
    <name type="scientific">Lactococcus lactis subsp. lactis</name>
    <name type="common">Streptococcus lactis</name>
    <dbReference type="NCBI Taxonomy" id="1360"/>
    <lineage>
        <taxon>Bacteria</taxon>
        <taxon>Bacillati</taxon>
        <taxon>Bacillota</taxon>
        <taxon>Bacilli</taxon>
        <taxon>Lactobacillales</taxon>
        <taxon>Streptococcaceae</taxon>
        <taxon>Lactococcus</taxon>
    </lineage>
</organism>
<evidence type="ECO:0000313" key="3">
    <source>
        <dbReference type="Proteomes" id="UP000192085"/>
    </source>
</evidence>
<dbReference type="Gene3D" id="3.90.1200.10">
    <property type="match status" value="1"/>
</dbReference>
<evidence type="ECO:0000313" key="2">
    <source>
        <dbReference type="EMBL" id="ARD98500.1"/>
    </source>
</evidence>
<gene>
    <name evidence="2" type="ORF">LL275_0868</name>
</gene>
<name>A0A1V0NF03_LACLL</name>
<dbReference type="Pfam" id="PF01636">
    <property type="entry name" value="APH"/>
    <property type="match status" value="1"/>
</dbReference>
<dbReference type="SUPFAM" id="SSF56112">
    <property type="entry name" value="Protein kinase-like (PK-like)"/>
    <property type="match status" value="1"/>
</dbReference>
<dbReference type="EMBL" id="CP015897">
    <property type="protein sequence ID" value="ARD98500.1"/>
    <property type="molecule type" value="Genomic_DNA"/>
</dbReference>